<dbReference type="EMBL" id="KV921890">
    <property type="protein sequence ID" value="ORE08289.1"/>
    <property type="molecule type" value="Genomic_DNA"/>
</dbReference>
<gene>
    <name evidence="1" type="ORF">BCV72DRAFT_225199</name>
</gene>
<sequence length="70" mass="8217">MPAANEYRFGVTIYSSLEVTRNIINLFCHCLPNSIKLCYKKRKSIKKQTKKLTRQIDPGMSLLLWFCLYS</sequence>
<dbReference type="AlphaFoldDB" id="A0A1X0R8C1"/>
<protein>
    <submittedName>
        <fullName evidence="1">Uncharacterized protein</fullName>
    </submittedName>
</protein>
<organism evidence="1">
    <name type="scientific">Rhizopus microsporus var. microsporus</name>
    <dbReference type="NCBI Taxonomy" id="86635"/>
    <lineage>
        <taxon>Eukaryota</taxon>
        <taxon>Fungi</taxon>
        <taxon>Fungi incertae sedis</taxon>
        <taxon>Mucoromycota</taxon>
        <taxon>Mucoromycotina</taxon>
        <taxon>Mucoromycetes</taxon>
        <taxon>Mucorales</taxon>
        <taxon>Mucorineae</taxon>
        <taxon>Rhizopodaceae</taxon>
        <taxon>Rhizopus</taxon>
    </lineage>
</organism>
<evidence type="ECO:0000313" key="1">
    <source>
        <dbReference type="EMBL" id="ORE08289.1"/>
    </source>
</evidence>
<accession>A0A1X0R8C1</accession>
<dbReference type="Proteomes" id="UP000242414">
    <property type="component" value="Unassembled WGS sequence"/>
</dbReference>
<reference evidence="1" key="1">
    <citation type="journal article" date="2016" name="Proc. Natl. Acad. Sci. U.S.A.">
        <title>Lipid metabolic changes in an early divergent fungus govern the establishment of a mutualistic symbiosis with endobacteria.</title>
        <authorList>
            <person name="Lastovetsky O.A."/>
            <person name="Gaspar M.L."/>
            <person name="Mondo S.J."/>
            <person name="LaButti K.M."/>
            <person name="Sandor L."/>
            <person name="Grigoriev I.V."/>
            <person name="Henry S.A."/>
            <person name="Pawlowska T.E."/>
        </authorList>
    </citation>
    <scope>NUCLEOTIDE SEQUENCE [LARGE SCALE GENOMIC DNA]</scope>
    <source>
        <strain evidence="1">ATCC 52814</strain>
    </source>
</reference>
<dbReference type="VEuPathDB" id="FungiDB:BCV72DRAFT_225199"/>
<name>A0A1X0R8C1_RHIZD</name>
<proteinExistence type="predicted"/>